<evidence type="ECO:0000313" key="2">
    <source>
        <dbReference type="Proteomes" id="UP001162992"/>
    </source>
</evidence>
<dbReference type="EMBL" id="CM055112">
    <property type="protein sequence ID" value="KAJ7518013.1"/>
    <property type="molecule type" value="Genomic_DNA"/>
</dbReference>
<name>A0ACC2AKB6_DIPCM</name>
<dbReference type="Proteomes" id="UP001162992">
    <property type="component" value="Chromosome 21"/>
</dbReference>
<sequence>MEAPSSVQRCRSKKGGSRRGLRDLVKACWSNPTSEREEENCVSEFSLSSFPDDVLMECLVRVPRASLQGCMMVCQKWRQILKSDEYYELRRQIGRIDVLLFVFGGAGAGLASAIYCKSSGGWNAGLLCTYRALVDNDWLLDYYSADHALLYAQPTVIKNKIFILGAAPSPSFKSGGLDCTIIYDAWTKTLTRGAPMLFPRKKFACCVIANQIFVAGGAYRNDYSRDAMFDAEVYVPELDAWKPLANMPRKRYGCLGAAVNGMFYVIGGLKFSSTFGLSIQPYAYVSSMDCLDPKTNIWQKTKALPMGGCVIACTVVKSCIYMLSSHAVELSFWKYNTLDDSWCKIKPPPIPSPLRIDNYLKFSCVTVGSSVYIIQVGGSIDDLLRRSGRNARGLKEGLVLIYDTSLEEWSRGPDLPYVKNGAACAVVHC</sequence>
<comment type="caution">
    <text evidence="1">The sequence shown here is derived from an EMBL/GenBank/DDBJ whole genome shotgun (WGS) entry which is preliminary data.</text>
</comment>
<reference evidence="2" key="1">
    <citation type="journal article" date="2024" name="Proc. Natl. Acad. Sci. U.S.A.">
        <title>Extraordinary preservation of gene collinearity over three hundred million years revealed in homosporous lycophytes.</title>
        <authorList>
            <person name="Li C."/>
            <person name="Wickell D."/>
            <person name="Kuo L.Y."/>
            <person name="Chen X."/>
            <person name="Nie B."/>
            <person name="Liao X."/>
            <person name="Peng D."/>
            <person name="Ji J."/>
            <person name="Jenkins J."/>
            <person name="Williams M."/>
            <person name="Shu S."/>
            <person name="Plott C."/>
            <person name="Barry K."/>
            <person name="Rajasekar S."/>
            <person name="Grimwood J."/>
            <person name="Han X."/>
            <person name="Sun S."/>
            <person name="Hou Z."/>
            <person name="He W."/>
            <person name="Dai G."/>
            <person name="Sun C."/>
            <person name="Schmutz J."/>
            <person name="Leebens-Mack J.H."/>
            <person name="Li F.W."/>
            <person name="Wang L."/>
        </authorList>
    </citation>
    <scope>NUCLEOTIDE SEQUENCE [LARGE SCALE GENOMIC DNA]</scope>
    <source>
        <strain evidence="2">cv. PW_Plant_1</strain>
    </source>
</reference>
<organism evidence="1 2">
    <name type="scientific">Diphasiastrum complanatum</name>
    <name type="common">Issler's clubmoss</name>
    <name type="synonym">Lycopodium complanatum</name>
    <dbReference type="NCBI Taxonomy" id="34168"/>
    <lineage>
        <taxon>Eukaryota</taxon>
        <taxon>Viridiplantae</taxon>
        <taxon>Streptophyta</taxon>
        <taxon>Embryophyta</taxon>
        <taxon>Tracheophyta</taxon>
        <taxon>Lycopodiopsida</taxon>
        <taxon>Lycopodiales</taxon>
        <taxon>Lycopodiaceae</taxon>
        <taxon>Lycopodioideae</taxon>
        <taxon>Diphasiastrum</taxon>
    </lineage>
</organism>
<evidence type="ECO:0000313" key="1">
    <source>
        <dbReference type="EMBL" id="KAJ7518013.1"/>
    </source>
</evidence>
<keyword evidence="2" id="KW-1185">Reference proteome</keyword>
<protein>
    <submittedName>
        <fullName evidence="1">Uncharacterized protein</fullName>
    </submittedName>
</protein>
<gene>
    <name evidence="1" type="ORF">O6H91_21G050800</name>
</gene>
<proteinExistence type="predicted"/>
<accession>A0ACC2AKB6</accession>